<protein>
    <recommendedName>
        <fullName evidence="3">DUF2332 domain-containing protein</fullName>
    </recommendedName>
</protein>
<dbReference type="PIRSF" id="PIRSF012608">
    <property type="entry name" value="UCP012608"/>
    <property type="match status" value="1"/>
</dbReference>
<keyword evidence="2" id="KW-1185">Reference proteome</keyword>
<accession>A0A653I8E4</accession>
<dbReference type="EMBL" id="CABWKQ010000018">
    <property type="protein sequence ID" value="VWX35400.1"/>
    <property type="molecule type" value="Genomic_DNA"/>
</dbReference>
<sequence length="348" mass="39770">MTHEELAVRFQTFAERECKDSSPFYDYLSRHVACDTAILTICQQARDGQPVPNLLFGAVHYLLLKGVEHPLARYYPSVTTDAAPFDESFPAFQDFCRVYETELVELLTTRLVQTNEVRRCTYLYPVFGMIHQAEQRPLALLEIGTSAGLQLLFDQYAYDYGTGETFGNPASRLRLTSTIEGEHVPPLARTAPPIAERIGLDLNTVDLTDDDERLWLKALIWTEHRERLELFEQAARYVAEHPLELIEGDGIQLLEPCAERIPTAHILCIFHTHVANQLPLALKKELLHVVGQIGQTRDVYHLYNNVQDRYLHLDLYRDGALQEQTIAETDGHGRWFKWLLPTASVLPN</sequence>
<evidence type="ECO:0000313" key="2">
    <source>
        <dbReference type="Proteomes" id="UP000439752"/>
    </source>
</evidence>
<dbReference type="AlphaFoldDB" id="A0A653I8E4"/>
<organism evidence="1 2">
    <name type="scientific">Exiguobacterium oxidotolerans</name>
    <dbReference type="NCBI Taxonomy" id="223958"/>
    <lineage>
        <taxon>Bacteria</taxon>
        <taxon>Bacillati</taxon>
        <taxon>Bacillota</taxon>
        <taxon>Bacilli</taxon>
        <taxon>Bacillales</taxon>
        <taxon>Bacillales Family XII. Incertae Sedis</taxon>
        <taxon>Exiguobacterium</taxon>
    </lineage>
</organism>
<dbReference type="Pfam" id="PF10094">
    <property type="entry name" value="DUF2332"/>
    <property type="match status" value="1"/>
</dbReference>
<gene>
    <name evidence="1" type="ORF">EXIGUO9Y_250007</name>
</gene>
<dbReference type="RefSeq" id="WP_159173278.1">
    <property type="nucleotide sequence ID" value="NZ_LR732312.1"/>
</dbReference>
<proteinExistence type="predicted"/>
<name>A0A653I8E4_9BACL</name>
<dbReference type="InterPro" id="IPR011200">
    <property type="entry name" value="UCP012608"/>
</dbReference>
<dbReference type="Proteomes" id="UP000439752">
    <property type="component" value="Unassembled WGS sequence"/>
</dbReference>
<reference evidence="1 2" key="1">
    <citation type="submission" date="2019-10" db="EMBL/GenBank/DDBJ databases">
        <authorList>
            <person name="Karimi E."/>
        </authorList>
    </citation>
    <scope>NUCLEOTIDE SEQUENCE [LARGE SCALE GENOMIC DNA]</scope>
    <source>
        <strain evidence="1">Exiguobacterium sp. 9Y</strain>
    </source>
</reference>
<evidence type="ECO:0000313" key="1">
    <source>
        <dbReference type="EMBL" id="VWX35400.1"/>
    </source>
</evidence>
<evidence type="ECO:0008006" key="3">
    <source>
        <dbReference type="Google" id="ProtNLM"/>
    </source>
</evidence>